<evidence type="ECO:0000256" key="3">
    <source>
        <dbReference type="ARBA" id="ARBA00022989"/>
    </source>
</evidence>
<evidence type="ECO:0000256" key="2">
    <source>
        <dbReference type="ARBA" id="ARBA00022692"/>
    </source>
</evidence>
<feature type="transmembrane region" description="Helical" evidence="6">
    <location>
        <begin position="310"/>
        <end position="332"/>
    </location>
</feature>
<feature type="transmembrane region" description="Helical" evidence="6">
    <location>
        <begin position="165"/>
        <end position="182"/>
    </location>
</feature>
<dbReference type="GO" id="GO:0015179">
    <property type="term" value="F:L-amino acid transmembrane transporter activity"/>
    <property type="evidence" value="ECO:0007669"/>
    <property type="project" value="TreeGrafter"/>
</dbReference>
<comment type="subcellular location">
    <subcellularLocation>
        <location evidence="1">Membrane</location>
        <topology evidence="1">Multi-pass membrane protein</topology>
    </subcellularLocation>
</comment>
<feature type="transmembrane region" description="Helical" evidence="6">
    <location>
        <begin position="131"/>
        <end position="153"/>
    </location>
</feature>
<evidence type="ECO:0000313" key="8">
    <source>
        <dbReference type="EnsemblMetazoa" id="AEPI007006-PA"/>
    </source>
</evidence>
<dbReference type="InterPro" id="IPR013057">
    <property type="entry name" value="AA_transpt_TM"/>
</dbReference>
<dbReference type="PANTHER" id="PTHR22950">
    <property type="entry name" value="AMINO ACID TRANSPORTER"/>
    <property type="match status" value="1"/>
</dbReference>
<keyword evidence="4 6" id="KW-0472">Membrane</keyword>
<evidence type="ECO:0000256" key="4">
    <source>
        <dbReference type="ARBA" id="ARBA00023136"/>
    </source>
</evidence>
<dbReference type="AlphaFoldDB" id="A0A182PJ92"/>
<evidence type="ECO:0000256" key="5">
    <source>
        <dbReference type="SAM" id="MobiDB-lite"/>
    </source>
</evidence>
<keyword evidence="2 6" id="KW-0812">Transmembrane</keyword>
<feature type="transmembrane region" description="Helical" evidence="6">
    <location>
        <begin position="376"/>
        <end position="396"/>
    </location>
</feature>
<feature type="transmembrane region" description="Helical" evidence="6">
    <location>
        <begin position="273"/>
        <end position="290"/>
    </location>
</feature>
<reference evidence="8" key="2">
    <citation type="submission" date="2020-05" db="UniProtKB">
        <authorList>
            <consortium name="EnsemblMetazoa"/>
        </authorList>
    </citation>
    <scope>IDENTIFICATION</scope>
    <source>
        <strain evidence="8">Epiroticus2</strain>
    </source>
</reference>
<feature type="region of interest" description="Disordered" evidence="5">
    <location>
        <begin position="1"/>
        <end position="28"/>
    </location>
</feature>
<sequence>MSMDVASSKDTLAELETGEDNQDDYDPYKHRTISKPNSTFGTFVHVMKGAMGVGILSMPYAIRNGGLVFGVIGTFLLGMLYSHCVHLLVDTAYKICKRERIPMLSFAQTVDRACALGSPKMRPMGKFLKNFVDYYLMISTASMIYMVFIGSTLHDVINARTDLNWDVRIYILLAAVPAIGITQVREIKYLVPFSAIATTLIFANVVISLYYIFKEPLSFDDRDLFPSFDTLTTFLGAAYFAFDATTLIFPVANQMKHPEHYLGCPGIVNINNICLAFLYSFIGVAGYLRYGDKIQGSITLNFPFEEDLAMVIQILSAVAILFSIGIFFYVPIETIWRRVHGRIPQKWHVAAQTGIRLLYLLGIVGIACGVPDIGTFVGFIGAVLNPILALWFPIIVDTIYRWPADFGRMKWRLVKNGLMALFGLYLLVTGTISSVEDIIDLYSTTVYRLFFLSDTICCGGGKSSVCVLLRPMQLEKAVSPRPKFSPSIKLCGMGLPIVSGRNSTQVPEMSDITPKITAGILGSKESSSVIIGVIAPAKRAHIDPSPMAELRTTVGNSSAE</sequence>
<evidence type="ECO:0000259" key="7">
    <source>
        <dbReference type="Pfam" id="PF01490"/>
    </source>
</evidence>
<reference evidence="9" key="1">
    <citation type="submission" date="2013-03" db="EMBL/GenBank/DDBJ databases">
        <title>The Genome Sequence of Anopheles epiroticus epiroticus2.</title>
        <authorList>
            <consortium name="The Broad Institute Genomics Platform"/>
            <person name="Neafsey D.E."/>
            <person name="Howell P."/>
            <person name="Walker B."/>
            <person name="Young S.K."/>
            <person name="Zeng Q."/>
            <person name="Gargeya S."/>
            <person name="Fitzgerald M."/>
            <person name="Haas B."/>
            <person name="Abouelleil A."/>
            <person name="Allen A.W."/>
            <person name="Alvarado L."/>
            <person name="Arachchi H.M."/>
            <person name="Berlin A.M."/>
            <person name="Chapman S.B."/>
            <person name="Gainer-Dewar J."/>
            <person name="Goldberg J."/>
            <person name="Griggs A."/>
            <person name="Gujja S."/>
            <person name="Hansen M."/>
            <person name="Howarth C."/>
            <person name="Imamovic A."/>
            <person name="Ireland A."/>
            <person name="Larimer J."/>
            <person name="McCowan C."/>
            <person name="Murphy C."/>
            <person name="Pearson M."/>
            <person name="Poon T.W."/>
            <person name="Priest M."/>
            <person name="Roberts A."/>
            <person name="Saif S."/>
            <person name="Shea T."/>
            <person name="Sisk P."/>
            <person name="Sykes S."/>
            <person name="Wortman J."/>
            <person name="Nusbaum C."/>
            <person name="Birren B."/>
        </authorList>
    </citation>
    <scope>NUCLEOTIDE SEQUENCE [LARGE SCALE GENOMIC DNA]</scope>
    <source>
        <strain evidence="9">Epiroticus2</strain>
    </source>
</reference>
<feature type="domain" description="Amino acid transporter transmembrane" evidence="7">
    <location>
        <begin position="37"/>
        <end position="433"/>
    </location>
</feature>
<feature type="transmembrane region" description="Helical" evidence="6">
    <location>
        <begin position="353"/>
        <end position="370"/>
    </location>
</feature>
<dbReference type="VEuPathDB" id="VectorBase:AEPI007006"/>
<dbReference type="GO" id="GO:0005774">
    <property type="term" value="C:vacuolar membrane"/>
    <property type="evidence" value="ECO:0007669"/>
    <property type="project" value="TreeGrafter"/>
</dbReference>
<name>A0A182PJ92_9DIPT</name>
<feature type="transmembrane region" description="Helical" evidence="6">
    <location>
        <begin position="68"/>
        <end position="89"/>
    </location>
</feature>
<dbReference type="STRING" id="199890.A0A182PJ92"/>
<feature type="compositionally biased region" description="Acidic residues" evidence="5">
    <location>
        <begin position="16"/>
        <end position="25"/>
    </location>
</feature>
<dbReference type="Proteomes" id="UP000075885">
    <property type="component" value="Unassembled WGS sequence"/>
</dbReference>
<feature type="transmembrane region" description="Helical" evidence="6">
    <location>
        <begin position="39"/>
        <end position="62"/>
    </location>
</feature>
<proteinExistence type="predicted"/>
<accession>A0A182PJ92</accession>
<organism evidence="8 9">
    <name type="scientific">Anopheles epiroticus</name>
    <dbReference type="NCBI Taxonomy" id="199890"/>
    <lineage>
        <taxon>Eukaryota</taxon>
        <taxon>Metazoa</taxon>
        <taxon>Ecdysozoa</taxon>
        <taxon>Arthropoda</taxon>
        <taxon>Hexapoda</taxon>
        <taxon>Insecta</taxon>
        <taxon>Pterygota</taxon>
        <taxon>Neoptera</taxon>
        <taxon>Endopterygota</taxon>
        <taxon>Diptera</taxon>
        <taxon>Nematocera</taxon>
        <taxon>Culicoidea</taxon>
        <taxon>Culicidae</taxon>
        <taxon>Anophelinae</taxon>
        <taxon>Anopheles</taxon>
    </lineage>
</organism>
<evidence type="ECO:0000256" key="1">
    <source>
        <dbReference type="ARBA" id="ARBA00004141"/>
    </source>
</evidence>
<evidence type="ECO:0000256" key="6">
    <source>
        <dbReference type="SAM" id="Phobius"/>
    </source>
</evidence>
<keyword evidence="3 6" id="KW-1133">Transmembrane helix</keyword>
<dbReference type="Pfam" id="PF01490">
    <property type="entry name" value="Aa_trans"/>
    <property type="match status" value="1"/>
</dbReference>
<protein>
    <recommendedName>
        <fullName evidence="7">Amino acid transporter transmembrane domain-containing protein</fullName>
    </recommendedName>
</protein>
<dbReference type="EnsemblMetazoa" id="AEPI007006-RA">
    <property type="protein sequence ID" value="AEPI007006-PA"/>
    <property type="gene ID" value="AEPI007006"/>
</dbReference>
<feature type="transmembrane region" description="Helical" evidence="6">
    <location>
        <begin position="189"/>
        <end position="213"/>
    </location>
</feature>
<feature type="transmembrane region" description="Helical" evidence="6">
    <location>
        <begin position="417"/>
        <end position="435"/>
    </location>
</feature>
<evidence type="ECO:0000313" key="9">
    <source>
        <dbReference type="Proteomes" id="UP000075885"/>
    </source>
</evidence>
<feature type="transmembrane region" description="Helical" evidence="6">
    <location>
        <begin position="233"/>
        <end position="252"/>
    </location>
</feature>
<keyword evidence="9" id="KW-1185">Reference proteome</keyword>
<dbReference type="PANTHER" id="PTHR22950:SF494">
    <property type="entry name" value="GH04538P"/>
    <property type="match status" value="1"/>
</dbReference>